<dbReference type="InterPro" id="IPR029071">
    <property type="entry name" value="Ubiquitin-like_domsf"/>
</dbReference>
<accession>A2EIR3</accession>
<dbReference type="OrthoDB" id="419317at2759"/>
<evidence type="ECO:0000259" key="1">
    <source>
        <dbReference type="PROSITE" id="PS50053"/>
    </source>
</evidence>
<proteinExistence type="predicted"/>
<reference evidence="2" key="1">
    <citation type="submission" date="2006-10" db="EMBL/GenBank/DDBJ databases">
        <authorList>
            <person name="Amadeo P."/>
            <person name="Zhao Q."/>
            <person name="Wortman J."/>
            <person name="Fraser-Liggett C."/>
            <person name="Carlton J."/>
        </authorList>
    </citation>
    <scope>NUCLEOTIDE SEQUENCE</scope>
    <source>
        <strain evidence="2">G3</strain>
    </source>
</reference>
<dbReference type="InParanoid" id="A2EIR3"/>
<dbReference type="KEGG" id="tva:4765381"/>
<sequence length="384" mass="44688">MQQNWKEIGENISEYIDDDEFLSERKPLEICKILNYATLTACQFSNLFENLAEYNGKDDMFKMISRARTVDFKTQDEVEEVEETFTSVLGIPSLNKVFSFYKNIPHDEKAVHLIKNYSNSSRNGNISIFLNYEGRMRNLVIDNKINSTELINMIAAEFGIDIDKFRARCGTKQIIPNHPLSDYNIQDHCVINICLRNRGGKPVIYLYPKEEIDVKVNIKVNDGVFSFVYPSFDEGSTWNVKASPTGEINHRGKKLRYLFWETLFYPNLQMDKGFVIKGKDSVEFFEEKLKFMNLNDSEICDFVTYWCPKLAAYNYLKIYFQLENFDEMCPLCVDPKPDNINRVFFAALPLQTPCDVEPQDLPRFKRDGFTVIEWGGTIVSQLNF</sequence>
<dbReference type="Gene3D" id="3.10.20.90">
    <property type="entry name" value="Phosphatidylinositol 3-kinase Catalytic Subunit, Chain A, domain 1"/>
    <property type="match status" value="1"/>
</dbReference>
<reference evidence="2" key="2">
    <citation type="journal article" date="2007" name="Science">
        <title>Draft genome sequence of the sexually transmitted pathogen Trichomonas vaginalis.</title>
        <authorList>
            <person name="Carlton J.M."/>
            <person name="Hirt R.P."/>
            <person name="Silva J.C."/>
            <person name="Delcher A.L."/>
            <person name="Schatz M."/>
            <person name="Zhao Q."/>
            <person name="Wortman J.R."/>
            <person name="Bidwell S.L."/>
            <person name="Alsmark U.C.M."/>
            <person name="Besteiro S."/>
            <person name="Sicheritz-Ponten T."/>
            <person name="Noel C.J."/>
            <person name="Dacks J.B."/>
            <person name="Foster P.G."/>
            <person name="Simillion C."/>
            <person name="Van de Peer Y."/>
            <person name="Miranda-Saavedra D."/>
            <person name="Barton G.J."/>
            <person name="Westrop G.D."/>
            <person name="Mueller S."/>
            <person name="Dessi D."/>
            <person name="Fiori P.L."/>
            <person name="Ren Q."/>
            <person name="Paulsen I."/>
            <person name="Zhang H."/>
            <person name="Bastida-Corcuera F.D."/>
            <person name="Simoes-Barbosa A."/>
            <person name="Brown M.T."/>
            <person name="Hayes R.D."/>
            <person name="Mukherjee M."/>
            <person name="Okumura C.Y."/>
            <person name="Schneider R."/>
            <person name="Smith A.J."/>
            <person name="Vanacova S."/>
            <person name="Villalvazo M."/>
            <person name="Haas B.J."/>
            <person name="Pertea M."/>
            <person name="Feldblyum T.V."/>
            <person name="Utterback T.R."/>
            <person name="Shu C.L."/>
            <person name="Osoegawa K."/>
            <person name="de Jong P.J."/>
            <person name="Hrdy I."/>
            <person name="Horvathova L."/>
            <person name="Zubacova Z."/>
            <person name="Dolezal P."/>
            <person name="Malik S.B."/>
            <person name="Logsdon J.M. Jr."/>
            <person name="Henze K."/>
            <person name="Gupta A."/>
            <person name="Wang C.C."/>
            <person name="Dunne R.L."/>
            <person name="Upcroft J.A."/>
            <person name="Upcroft P."/>
            <person name="White O."/>
            <person name="Salzberg S.L."/>
            <person name="Tang P."/>
            <person name="Chiu C.-H."/>
            <person name="Lee Y.-S."/>
            <person name="Embley T.M."/>
            <person name="Coombs G.H."/>
            <person name="Mottram J.C."/>
            <person name="Tachezy J."/>
            <person name="Fraser-Liggett C.M."/>
            <person name="Johnson P.J."/>
        </authorList>
    </citation>
    <scope>NUCLEOTIDE SEQUENCE [LARGE SCALE GENOMIC DNA]</scope>
    <source>
        <strain evidence="2">G3</strain>
    </source>
</reference>
<organism evidence="2 3">
    <name type="scientific">Trichomonas vaginalis (strain ATCC PRA-98 / G3)</name>
    <dbReference type="NCBI Taxonomy" id="412133"/>
    <lineage>
        <taxon>Eukaryota</taxon>
        <taxon>Metamonada</taxon>
        <taxon>Parabasalia</taxon>
        <taxon>Trichomonadida</taxon>
        <taxon>Trichomonadidae</taxon>
        <taxon>Trichomonas</taxon>
    </lineage>
</organism>
<protein>
    <recommendedName>
        <fullName evidence="1">Ubiquitin-like domain-containing protein</fullName>
    </recommendedName>
</protein>
<dbReference type="RefSeq" id="XP_001319713.1">
    <property type="nucleotide sequence ID" value="XM_001319678.1"/>
</dbReference>
<dbReference type="AlphaFoldDB" id="A2EIR3"/>
<dbReference type="InterPro" id="IPR000626">
    <property type="entry name" value="Ubiquitin-like_dom"/>
</dbReference>
<dbReference type="eggNOG" id="ENOG502S1PI">
    <property type="taxonomic scope" value="Eukaryota"/>
</dbReference>
<dbReference type="VEuPathDB" id="TrichDB:TVAG_499780"/>
<evidence type="ECO:0000313" key="2">
    <source>
        <dbReference type="EMBL" id="EAY07490.1"/>
    </source>
</evidence>
<dbReference type="SUPFAM" id="SSF54236">
    <property type="entry name" value="Ubiquitin-like"/>
    <property type="match status" value="1"/>
</dbReference>
<dbReference type="SMR" id="A2EIR3"/>
<gene>
    <name evidence="2" type="ORF">TVAG_499780</name>
</gene>
<dbReference type="PROSITE" id="PS50053">
    <property type="entry name" value="UBIQUITIN_2"/>
    <property type="match status" value="1"/>
</dbReference>
<dbReference type="VEuPathDB" id="TrichDB:TVAGG3_0959750"/>
<dbReference type="Proteomes" id="UP000001542">
    <property type="component" value="Unassembled WGS sequence"/>
</dbReference>
<name>A2EIR3_TRIV3</name>
<evidence type="ECO:0000313" key="3">
    <source>
        <dbReference type="Proteomes" id="UP000001542"/>
    </source>
</evidence>
<keyword evidence="3" id="KW-1185">Reference proteome</keyword>
<feature type="domain" description="Ubiquitin-like" evidence="1">
    <location>
        <begin position="126"/>
        <end position="200"/>
    </location>
</feature>
<dbReference type="EMBL" id="DS113399">
    <property type="protein sequence ID" value="EAY07490.1"/>
    <property type="molecule type" value="Genomic_DNA"/>
</dbReference>